<accession>A0ABN9T9Q5</accession>
<comment type="caution">
    <text evidence="1">The sequence shown here is derived from an EMBL/GenBank/DDBJ whole genome shotgun (WGS) entry which is preliminary data.</text>
</comment>
<sequence>PQDRSYCPRPGELRAGCALRTLDGRLFSGSAVGTRSGAGSLSPVAVSLVGLGASAGRPADVARATWVPAAGSLPADAEELEARDRRACFATWLRARSSSPRRAVAV</sequence>
<reference evidence="1" key="1">
    <citation type="submission" date="2023-10" db="EMBL/GenBank/DDBJ databases">
        <authorList>
            <person name="Chen Y."/>
            <person name="Shah S."/>
            <person name="Dougan E. K."/>
            <person name="Thang M."/>
            <person name="Chan C."/>
        </authorList>
    </citation>
    <scope>NUCLEOTIDE SEQUENCE [LARGE SCALE GENOMIC DNA]</scope>
</reference>
<feature type="non-terminal residue" evidence="1">
    <location>
        <position position="1"/>
    </location>
</feature>
<name>A0ABN9T9Q5_9DINO</name>
<protein>
    <submittedName>
        <fullName evidence="1">Uncharacterized protein</fullName>
    </submittedName>
</protein>
<keyword evidence="2" id="KW-1185">Reference proteome</keyword>
<dbReference type="EMBL" id="CAUYUJ010014492">
    <property type="protein sequence ID" value="CAK0841913.1"/>
    <property type="molecule type" value="Genomic_DNA"/>
</dbReference>
<proteinExistence type="predicted"/>
<dbReference type="Proteomes" id="UP001189429">
    <property type="component" value="Unassembled WGS sequence"/>
</dbReference>
<evidence type="ECO:0000313" key="1">
    <source>
        <dbReference type="EMBL" id="CAK0841913.1"/>
    </source>
</evidence>
<gene>
    <name evidence="1" type="ORF">PCOR1329_LOCUS36978</name>
</gene>
<feature type="non-terminal residue" evidence="1">
    <location>
        <position position="106"/>
    </location>
</feature>
<evidence type="ECO:0000313" key="2">
    <source>
        <dbReference type="Proteomes" id="UP001189429"/>
    </source>
</evidence>
<organism evidence="1 2">
    <name type="scientific">Prorocentrum cordatum</name>
    <dbReference type="NCBI Taxonomy" id="2364126"/>
    <lineage>
        <taxon>Eukaryota</taxon>
        <taxon>Sar</taxon>
        <taxon>Alveolata</taxon>
        <taxon>Dinophyceae</taxon>
        <taxon>Prorocentrales</taxon>
        <taxon>Prorocentraceae</taxon>
        <taxon>Prorocentrum</taxon>
    </lineage>
</organism>